<reference evidence="1" key="1">
    <citation type="submission" date="2021-01" db="EMBL/GenBank/DDBJ databases">
        <authorList>
            <person name="Corre E."/>
            <person name="Pelletier E."/>
            <person name="Niang G."/>
            <person name="Scheremetjew M."/>
            <person name="Finn R."/>
            <person name="Kale V."/>
            <person name="Holt S."/>
            <person name="Cochrane G."/>
            <person name="Meng A."/>
            <person name="Brown T."/>
            <person name="Cohen L."/>
        </authorList>
    </citation>
    <scope>NUCLEOTIDE SEQUENCE</scope>
    <source>
        <strain evidence="1">Clade-D-RCC1621</strain>
    </source>
</reference>
<sequence>MRQTPTTTTTAAIAALSCNDETCSLAAEDVKAFITGKVANNLFENHEEGSSAYQHAERTQCEDEGEDRAIVELSSGTEATNRTSIREKRFCSSCKRNLDAMTYFLENRKTCVTCLTKHKLYIYEKRRRMRYPAND</sequence>
<dbReference type="AlphaFoldDB" id="A0A7S1EM50"/>
<proteinExistence type="predicted"/>
<dbReference type="EMBL" id="HBFO01006307">
    <property type="protein sequence ID" value="CAD8813285.1"/>
    <property type="molecule type" value="Transcribed_RNA"/>
</dbReference>
<organism evidence="1">
    <name type="scientific">Ostreococcus mediterraneus</name>
    <dbReference type="NCBI Taxonomy" id="1486918"/>
    <lineage>
        <taxon>Eukaryota</taxon>
        <taxon>Viridiplantae</taxon>
        <taxon>Chlorophyta</taxon>
        <taxon>Mamiellophyceae</taxon>
        <taxon>Mamiellales</taxon>
        <taxon>Bathycoccaceae</taxon>
        <taxon>Ostreococcus</taxon>
    </lineage>
</organism>
<evidence type="ECO:0000313" key="1">
    <source>
        <dbReference type="EMBL" id="CAD8813285.1"/>
    </source>
</evidence>
<dbReference type="PROSITE" id="PS51257">
    <property type="entry name" value="PROKAR_LIPOPROTEIN"/>
    <property type="match status" value="1"/>
</dbReference>
<accession>A0A7S1EM50</accession>
<name>A0A7S1EM50_9CHLO</name>
<gene>
    <name evidence="1" type="ORF">OMED0930_LOCUS4380</name>
</gene>
<protein>
    <submittedName>
        <fullName evidence="1">Uncharacterized protein</fullName>
    </submittedName>
</protein>